<evidence type="ECO:0000256" key="8">
    <source>
        <dbReference type="ARBA" id="ARBA00022703"/>
    </source>
</evidence>
<dbReference type="InterPro" id="IPR002475">
    <property type="entry name" value="Bcl2-like"/>
</dbReference>
<dbReference type="CDD" id="cd06845">
    <property type="entry name" value="Bcl-2_like"/>
    <property type="match status" value="1"/>
</dbReference>
<dbReference type="GO" id="GO:0008053">
    <property type="term" value="P:mitochondrial fusion"/>
    <property type="evidence" value="ECO:0007669"/>
    <property type="project" value="TreeGrafter"/>
</dbReference>
<dbReference type="PANTHER" id="PTHR11256">
    <property type="entry name" value="BCL-2 RELATED"/>
    <property type="match status" value="1"/>
</dbReference>
<keyword evidence="13" id="KW-0812">Transmembrane</keyword>
<comment type="subcellular location">
    <subcellularLocation>
        <location evidence="1">Cytoplasm</location>
    </subcellularLocation>
    <subcellularLocation>
        <location evidence="2">Nucleus</location>
        <location evidence="2">Nucleoplasm</location>
    </subcellularLocation>
</comment>
<comment type="similarity">
    <text evidence="3">Belongs to the Bcl-2 family.</text>
</comment>
<dbReference type="GO" id="GO:0042981">
    <property type="term" value="P:regulation of apoptotic process"/>
    <property type="evidence" value="ECO:0007669"/>
    <property type="project" value="InterPro"/>
</dbReference>
<evidence type="ECO:0000256" key="12">
    <source>
        <dbReference type="SAM" id="MobiDB-lite"/>
    </source>
</evidence>
<dbReference type="InterPro" id="IPR020717">
    <property type="entry name" value="Bcl2_BH1_motif_CS"/>
</dbReference>
<dbReference type="InterPro" id="IPR036834">
    <property type="entry name" value="Bcl-2-like_sf"/>
</dbReference>
<evidence type="ECO:0000256" key="2">
    <source>
        <dbReference type="ARBA" id="ARBA00004642"/>
    </source>
</evidence>
<dbReference type="GO" id="GO:0051400">
    <property type="term" value="F:BH domain binding"/>
    <property type="evidence" value="ECO:0007669"/>
    <property type="project" value="TreeGrafter"/>
</dbReference>
<accession>A0AA97K9B6</accession>
<dbReference type="GO" id="GO:0097192">
    <property type="term" value="P:extrinsic apoptotic signaling pathway in absence of ligand"/>
    <property type="evidence" value="ECO:0007669"/>
    <property type="project" value="TreeGrafter"/>
</dbReference>
<keyword evidence="13" id="KW-0472">Membrane</keyword>
<gene>
    <name evidence="16" type="primary">MCL1</name>
</gene>
<dbReference type="Proteomes" id="UP001190640">
    <property type="component" value="Chromosome 1"/>
</dbReference>
<dbReference type="GeneID" id="129342248"/>
<dbReference type="Gene3D" id="1.10.437.10">
    <property type="entry name" value="Blc2-like"/>
    <property type="match status" value="1"/>
</dbReference>
<evidence type="ECO:0000259" key="14">
    <source>
        <dbReference type="SMART" id="SM00337"/>
    </source>
</evidence>
<keyword evidence="8" id="KW-0053">Apoptosis</keyword>
<dbReference type="PANTHER" id="PTHR11256:SF46">
    <property type="entry name" value="INDUCED MYELOID LEUKEMIA CELL DIFFERENTIATION PROTEIN MCL-1"/>
    <property type="match status" value="1"/>
</dbReference>
<evidence type="ECO:0000256" key="11">
    <source>
        <dbReference type="ARBA" id="ARBA00023242"/>
    </source>
</evidence>
<dbReference type="Pfam" id="PF00452">
    <property type="entry name" value="Bcl-2"/>
    <property type="match status" value="1"/>
</dbReference>
<evidence type="ECO:0000256" key="1">
    <source>
        <dbReference type="ARBA" id="ARBA00004496"/>
    </source>
</evidence>
<keyword evidence="11" id="KW-0539">Nucleus</keyword>
<evidence type="ECO:0000256" key="6">
    <source>
        <dbReference type="ARBA" id="ARBA00022499"/>
    </source>
</evidence>
<keyword evidence="15" id="KW-1185">Reference proteome</keyword>
<dbReference type="PROSITE" id="PS01080">
    <property type="entry name" value="BH1"/>
    <property type="match status" value="1"/>
</dbReference>
<keyword evidence="4" id="KW-0217">Developmental protein</keyword>
<protein>
    <submittedName>
        <fullName evidence="16">Induced myeloid leukemia cell differentiation protein Mcl-1</fullName>
    </submittedName>
</protein>
<evidence type="ECO:0000256" key="13">
    <source>
        <dbReference type="SAM" id="Phobius"/>
    </source>
</evidence>
<evidence type="ECO:0000256" key="10">
    <source>
        <dbReference type="ARBA" id="ARBA00022843"/>
    </source>
</evidence>
<evidence type="ECO:0000256" key="7">
    <source>
        <dbReference type="ARBA" id="ARBA00022553"/>
    </source>
</evidence>
<reference evidence="16" key="1">
    <citation type="submission" date="2025-08" db="UniProtKB">
        <authorList>
            <consortium name="RefSeq"/>
        </authorList>
    </citation>
    <scope>IDENTIFICATION</scope>
    <source>
        <tissue evidence="16">Blood</tissue>
    </source>
</reference>
<evidence type="ECO:0000313" key="15">
    <source>
        <dbReference type="Proteomes" id="UP001190640"/>
    </source>
</evidence>
<dbReference type="PROSITE" id="PS50062">
    <property type="entry name" value="BCL2_FAMILY"/>
    <property type="match status" value="1"/>
</dbReference>
<dbReference type="GO" id="GO:0005654">
    <property type="term" value="C:nucleoplasm"/>
    <property type="evidence" value="ECO:0007669"/>
    <property type="project" value="UniProtKB-SubCell"/>
</dbReference>
<evidence type="ECO:0000313" key="16">
    <source>
        <dbReference type="RefSeq" id="XP_054853900.1"/>
    </source>
</evidence>
<keyword evidence="7" id="KW-0597">Phosphoprotein</keyword>
<keyword evidence="10" id="KW-0832">Ubl conjugation</keyword>
<dbReference type="InterPro" id="IPR026298">
    <property type="entry name" value="Bcl-2_fam"/>
</dbReference>
<dbReference type="InterPro" id="IPR046371">
    <property type="entry name" value="Bcl-2_BH1-3"/>
</dbReference>
<dbReference type="GO" id="GO:0008630">
    <property type="term" value="P:intrinsic apoptotic signaling pathway in response to DNA damage"/>
    <property type="evidence" value="ECO:0007669"/>
    <property type="project" value="TreeGrafter"/>
</dbReference>
<evidence type="ECO:0000256" key="5">
    <source>
        <dbReference type="ARBA" id="ARBA00022490"/>
    </source>
</evidence>
<keyword evidence="9" id="KW-0221">Differentiation</keyword>
<dbReference type="GO" id="GO:0001836">
    <property type="term" value="P:release of cytochrome c from mitochondria"/>
    <property type="evidence" value="ECO:0007669"/>
    <property type="project" value="TreeGrafter"/>
</dbReference>
<keyword evidence="13" id="KW-1133">Transmembrane helix</keyword>
<dbReference type="PRINTS" id="PR01862">
    <property type="entry name" value="BCL2FAMILY"/>
</dbReference>
<dbReference type="CTD" id="4170"/>
<evidence type="ECO:0000256" key="4">
    <source>
        <dbReference type="ARBA" id="ARBA00022473"/>
    </source>
</evidence>
<feature type="compositionally biased region" description="Low complexity" evidence="12">
    <location>
        <begin position="140"/>
        <end position="149"/>
    </location>
</feature>
<dbReference type="GO" id="GO:0030154">
    <property type="term" value="P:cell differentiation"/>
    <property type="evidence" value="ECO:0007669"/>
    <property type="project" value="UniProtKB-KW"/>
</dbReference>
<dbReference type="AlphaFoldDB" id="A0AA97K9B6"/>
<dbReference type="PRINTS" id="PR01866">
    <property type="entry name" value="APOPREGMCL1"/>
</dbReference>
<dbReference type="SMART" id="SM00337">
    <property type="entry name" value="BCL"/>
    <property type="match status" value="1"/>
</dbReference>
<dbReference type="KEGG" id="emc:129342248"/>
<keyword evidence="6" id="KW-1017">Isopeptide bond</keyword>
<evidence type="ECO:0000256" key="3">
    <source>
        <dbReference type="ARBA" id="ARBA00009458"/>
    </source>
</evidence>
<evidence type="ECO:0000256" key="9">
    <source>
        <dbReference type="ARBA" id="ARBA00022782"/>
    </source>
</evidence>
<feature type="domain" description="Bcl-2 Bcl-2 homology region 1-3" evidence="14">
    <location>
        <begin position="198"/>
        <end position="297"/>
    </location>
</feature>
<feature type="region of interest" description="Disordered" evidence="12">
    <location>
        <begin position="101"/>
        <end position="151"/>
    </location>
</feature>
<keyword evidence="5" id="KW-0963">Cytoplasm</keyword>
<dbReference type="GO" id="GO:0015267">
    <property type="term" value="F:channel activity"/>
    <property type="evidence" value="ECO:0007669"/>
    <property type="project" value="TreeGrafter"/>
</dbReference>
<dbReference type="RefSeq" id="XP_054853900.1">
    <property type="nucleotide sequence ID" value="XM_054997925.1"/>
</dbReference>
<feature type="transmembrane region" description="Helical" evidence="13">
    <location>
        <begin position="316"/>
        <end position="334"/>
    </location>
</feature>
<dbReference type="InterPro" id="IPR013281">
    <property type="entry name" value="Apop_reg_Mc1"/>
</dbReference>
<name>A0AA97K9B6_EUBMA</name>
<sequence length="335" mass="35325">MLSIKEKMFGVHLCYGGGPAVAAEAKSAEGATTAATTPTPAGLLPWAPPEGPRALIGGGCRAGAPRALIGPLEGAPRSLIGPLEAPRSLIGWPRPLPLRPTKLPLPEEELDGCEPEAGAEPQGGPFVPSPTASDPEEAPADAAPDAAPEGDGLREETLEVVLRYLLEAAQGPKDGQAGGKGRLGGPSSPRVARAVETLRRVGDGILEKHQLAFQGMLKKLEIKNKEDLKSVSEVSKHVFSDGITNWGRIVTVISFGAFVAKYLTSINQESNIIPLAEIITDVLVTDKREWLVCHNAWEGCVKFFHVEDIESSIRNVLMAFASVAGLGAGLAYMIR</sequence>
<organism evidence="15 16">
    <name type="scientific">Eublepharis macularius</name>
    <name type="common">Leopard gecko</name>
    <name type="synonym">Cyrtodactylus macularius</name>
    <dbReference type="NCBI Taxonomy" id="481883"/>
    <lineage>
        <taxon>Eukaryota</taxon>
        <taxon>Metazoa</taxon>
        <taxon>Chordata</taxon>
        <taxon>Craniata</taxon>
        <taxon>Vertebrata</taxon>
        <taxon>Euteleostomi</taxon>
        <taxon>Lepidosauria</taxon>
        <taxon>Squamata</taxon>
        <taxon>Bifurcata</taxon>
        <taxon>Gekkota</taxon>
        <taxon>Eublepharidae</taxon>
        <taxon>Eublepharinae</taxon>
        <taxon>Eublepharis</taxon>
    </lineage>
</organism>
<dbReference type="GO" id="GO:0005741">
    <property type="term" value="C:mitochondrial outer membrane"/>
    <property type="evidence" value="ECO:0007669"/>
    <property type="project" value="TreeGrafter"/>
</dbReference>
<dbReference type="SUPFAM" id="SSF56854">
    <property type="entry name" value="Bcl-2 inhibitors of programmed cell death"/>
    <property type="match status" value="1"/>
</dbReference>
<proteinExistence type="inferred from homology"/>